<dbReference type="Proteomes" id="UP001408356">
    <property type="component" value="Unassembled WGS sequence"/>
</dbReference>
<name>A0ABR2V633_9PEZI</name>
<reference evidence="2 3" key="1">
    <citation type="journal article" date="2024" name="J. Plant Pathol.">
        <title>Sequence and assembly of the genome of Seiridium unicorne, isolate CBS 538.82, causal agent of cypress canker disease.</title>
        <authorList>
            <person name="Scali E."/>
            <person name="Rocca G.D."/>
            <person name="Danti R."/>
            <person name="Garbelotto M."/>
            <person name="Barberini S."/>
            <person name="Baroncelli R."/>
            <person name="Emiliani G."/>
        </authorList>
    </citation>
    <scope>NUCLEOTIDE SEQUENCE [LARGE SCALE GENOMIC DNA]</scope>
    <source>
        <strain evidence="2 3">BM-138-508</strain>
    </source>
</reference>
<accession>A0ABR2V633</accession>
<organism evidence="2 3">
    <name type="scientific">Seiridium unicorne</name>
    <dbReference type="NCBI Taxonomy" id="138068"/>
    <lineage>
        <taxon>Eukaryota</taxon>
        <taxon>Fungi</taxon>
        <taxon>Dikarya</taxon>
        <taxon>Ascomycota</taxon>
        <taxon>Pezizomycotina</taxon>
        <taxon>Sordariomycetes</taxon>
        <taxon>Xylariomycetidae</taxon>
        <taxon>Amphisphaeriales</taxon>
        <taxon>Sporocadaceae</taxon>
        <taxon>Seiridium</taxon>
    </lineage>
</organism>
<evidence type="ECO:0000313" key="2">
    <source>
        <dbReference type="EMBL" id="KAK9421920.1"/>
    </source>
</evidence>
<feature type="compositionally biased region" description="Low complexity" evidence="1">
    <location>
        <begin position="10"/>
        <end position="20"/>
    </location>
</feature>
<evidence type="ECO:0000313" key="3">
    <source>
        <dbReference type="Proteomes" id="UP001408356"/>
    </source>
</evidence>
<dbReference type="EMBL" id="JARVKF010000146">
    <property type="protein sequence ID" value="KAK9421920.1"/>
    <property type="molecule type" value="Genomic_DNA"/>
</dbReference>
<protein>
    <submittedName>
        <fullName evidence="2">Uncharacterized protein</fullName>
    </submittedName>
</protein>
<evidence type="ECO:0000256" key="1">
    <source>
        <dbReference type="SAM" id="MobiDB-lite"/>
    </source>
</evidence>
<gene>
    <name evidence="2" type="ORF">SUNI508_05220</name>
</gene>
<feature type="region of interest" description="Disordered" evidence="1">
    <location>
        <begin position="1"/>
        <end position="20"/>
    </location>
</feature>
<proteinExistence type="predicted"/>
<sequence>MPSGTLDPLGAAGSKASSAAWGRDTETIRMALLALASAGQKIFVATN</sequence>
<comment type="caution">
    <text evidence="2">The sequence shown here is derived from an EMBL/GenBank/DDBJ whole genome shotgun (WGS) entry which is preliminary data.</text>
</comment>
<keyword evidence="3" id="KW-1185">Reference proteome</keyword>